<dbReference type="OrthoDB" id="443318at2759"/>
<name>A0A2G9U758_TELCI</name>
<evidence type="ECO:0000313" key="2">
    <source>
        <dbReference type="EMBL" id="PIO65340.1"/>
    </source>
</evidence>
<gene>
    <name evidence="2" type="ORF">TELCIR_12997</name>
</gene>
<dbReference type="SUPFAM" id="SSF53474">
    <property type="entry name" value="alpha/beta-Hydrolases"/>
    <property type="match status" value="1"/>
</dbReference>
<evidence type="ECO:0000313" key="3">
    <source>
        <dbReference type="Proteomes" id="UP000230423"/>
    </source>
</evidence>
<reference evidence="2 3" key="1">
    <citation type="submission" date="2015-09" db="EMBL/GenBank/DDBJ databases">
        <title>Draft genome of the parasitic nematode Teladorsagia circumcincta isolate WARC Sus (inbred).</title>
        <authorList>
            <person name="Mitreva M."/>
        </authorList>
    </citation>
    <scope>NUCLEOTIDE SEQUENCE [LARGE SCALE GENOMIC DNA]</scope>
    <source>
        <strain evidence="2 3">S</strain>
    </source>
</reference>
<dbReference type="Pfam" id="PF00450">
    <property type="entry name" value="Peptidase_S10"/>
    <property type="match status" value="1"/>
</dbReference>
<protein>
    <recommendedName>
        <fullName evidence="4">Serine carboxypeptidase</fullName>
    </recommendedName>
</protein>
<accession>A0A2G9U758</accession>
<organism evidence="2 3">
    <name type="scientific">Teladorsagia circumcincta</name>
    <name type="common">Brown stomach worm</name>
    <name type="synonym">Ostertagia circumcincta</name>
    <dbReference type="NCBI Taxonomy" id="45464"/>
    <lineage>
        <taxon>Eukaryota</taxon>
        <taxon>Metazoa</taxon>
        <taxon>Ecdysozoa</taxon>
        <taxon>Nematoda</taxon>
        <taxon>Chromadorea</taxon>
        <taxon>Rhabditida</taxon>
        <taxon>Rhabditina</taxon>
        <taxon>Rhabditomorpha</taxon>
        <taxon>Strongyloidea</taxon>
        <taxon>Trichostrongylidae</taxon>
        <taxon>Teladorsagia</taxon>
    </lineage>
</organism>
<dbReference type="GO" id="GO:0006508">
    <property type="term" value="P:proteolysis"/>
    <property type="evidence" value="ECO:0007669"/>
    <property type="project" value="InterPro"/>
</dbReference>
<evidence type="ECO:0008006" key="4">
    <source>
        <dbReference type="Google" id="ProtNLM"/>
    </source>
</evidence>
<dbReference type="Gene3D" id="3.40.50.1820">
    <property type="entry name" value="alpha/beta hydrolase"/>
    <property type="match status" value="2"/>
</dbReference>
<dbReference type="Proteomes" id="UP000230423">
    <property type="component" value="Unassembled WGS sequence"/>
</dbReference>
<sequence>MRMLIYNGDTDQVCNHLGDQWLIEKVADNLSLLGRFKRAPWYYQLSSHYERQLAGYEKIFHKNLHLVTVKGSGHLVPMDRPGPALQMIYNFVKNQSLSIGLPNSMTVPTPLKPEYAGLGTCPETAYPPPSPLPTIQMPTIPGMEEETEEDQSAFENEEFWFNTDLSNLTDKAVADMITNLPGLTFNVTFRQFSGYITAPAYPNNHLFYW</sequence>
<dbReference type="InterPro" id="IPR001563">
    <property type="entry name" value="Peptidase_S10"/>
</dbReference>
<comment type="similarity">
    <text evidence="1">Belongs to the peptidase S10 family.</text>
</comment>
<keyword evidence="3" id="KW-1185">Reference proteome</keyword>
<dbReference type="PROSITE" id="PS00560">
    <property type="entry name" value="CARBOXYPEPT_SER_HIS"/>
    <property type="match status" value="1"/>
</dbReference>
<dbReference type="InterPro" id="IPR033124">
    <property type="entry name" value="Ser_caboxypep_his_AS"/>
</dbReference>
<dbReference type="InterPro" id="IPR029058">
    <property type="entry name" value="AB_hydrolase_fold"/>
</dbReference>
<proteinExistence type="inferred from homology"/>
<dbReference type="AlphaFoldDB" id="A0A2G9U758"/>
<dbReference type="GO" id="GO:0004185">
    <property type="term" value="F:serine-type carboxypeptidase activity"/>
    <property type="evidence" value="ECO:0007669"/>
    <property type="project" value="InterPro"/>
</dbReference>
<evidence type="ECO:0000256" key="1">
    <source>
        <dbReference type="ARBA" id="ARBA00009431"/>
    </source>
</evidence>
<dbReference type="EMBL" id="KZ349085">
    <property type="protein sequence ID" value="PIO65340.1"/>
    <property type="molecule type" value="Genomic_DNA"/>
</dbReference>